<keyword evidence="1" id="KW-1133">Transmembrane helix</keyword>
<keyword evidence="1" id="KW-0812">Transmembrane</keyword>
<evidence type="ECO:0000259" key="2">
    <source>
        <dbReference type="Pfam" id="PF00905"/>
    </source>
</evidence>
<dbReference type="PANTHER" id="PTHR30627:SF24">
    <property type="entry name" value="PENICILLIN-BINDING PROTEIN 4B"/>
    <property type="match status" value="1"/>
</dbReference>
<dbReference type="SUPFAM" id="SSF56601">
    <property type="entry name" value="beta-lactamase/transpeptidase-like"/>
    <property type="match status" value="1"/>
</dbReference>
<dbReference type="InterPro" id="IPR050515">
    <property type="entry name" value="Beta-lactam/transpept"/>
</dbReference>
<evidence type="ECO:0000259" key="3">
    <source>
        <dbReference type="Pfam" id="PF21922"/>
    </source>
</evidence>
<feature type="domain" description="Penicillin binding protein A dimerisation" evidence="3">
    <location>
        <begin position="56"/>
        <end position="138"/>
    </location>
</feature>
<dbReference type="EMBL" id="WOFH01000017">
    <property type="protein sequence ID" value="MUN41989.1"/>
    <property type="molecule type" value="Genomic_DNA"/>
</dbReference>
<dbReference type="InterPro" id="IPR012338">
    <property type="entry name" value="Beta-lactam/transpept-like"/>
</dbReference>
<dbReference type="Gene3D" id="3.40.710.10">
    <property type="entry name" value="DD-peptidase/beta-lactamase superfamily"/>
    <property type="match status" value="1"/>
</dbReference>
<proteinExistence type="predicted"/>
<evidence type="ECO:0000313" key="4">
    <source>
        <dbReference type="EMBL" id="MUN41989.1"/>
    </source>
</evidence>
<dbReference type="InterPro" id="IPR054120">
    <property type="entry name" value="PBPA_dimer"/>
</dbReference>
<organism evidence="4 5">
    <name type="scientific">Actinomadura litoris</name>
    <dbReference type="NCBI Taxonomy" id="2678616"/>
    <lineage>
        <taxon>Bacteria</taxon>
        <taxon>Bacillati</taxon>
        <taxon>Actinomycetota</taxon>
        <taxon>Actinomycetes</taxon>
        <taxon>Streptosporangiales</taxon>
        <taxon>Thermomonosporaceae</taxon>
        <taxon>Actinomadura</taxon>
    </lineage>
</organism>
<feature type="domain" description="Penicillin-binding protein transpeptidase" evidence="2">
    <location>
        <begin position="162"/>
        <end position="480"/>
    </location>
</feature>
<dbReference type="InterPro" id="IPR001460">
    <property type="entry name" value="PCN-bd_Tpept"/>
</dbReference>
<dbReference type="Pfam" id="PF21922">
    <property type="entry name" value="PBP_dimer_2"/>
    <property type="match status" value="1"/>
</dbReference>
<dbReference type="PANTHER" id="PTHR30627">
    <property type="entry name" value="PEPTIDOGLYCAN D,D-TRANSPEPTIDASE"/>
    <property type="match status" value="1"/>
</dbReference>
<evidence type="ECO:0000256" key="1">
    <source>
        <dbReference type="SAM" id="Phobius"/>
    </source>
</evidence>
<dbReference type="AlphaFoldDB" id="A0A7K1LC36"/>
<comment type="caution">
    <text evidence="4">The sequence shown here is derived from an EMBL/GenBank/DDBJ whole genome shotgun (WGS) entry which is preliminary data.</text>
</comment>
<dbReference type="GO" id="GO:0005886">
    <property type="term" value="C:plasma membrane"/>
    <property type="evidence" value="ECO:0007669"/>
    <property type="project" value="TreeGrafter"/>
</dbReference>
<dbReference type="Gene3D" id="3.90.1310.10">
    <property type="entry name" value="Penicillin-binding protein 2a (Domain 2)"/>
    <property type="match status" value="1"/>
</dbReference>
<sequence>MRPGVDRAVGRTWIISILMIIALLANITYVQGFQAQDLRDDSLNARQFEDRNKIERGPIVADGQRLAWSEPVGGDDRKYQRHYKQSEVFAPITGYFSPFSQTGLENAANHVLDGTDARLATTSFVDKLLGRHVPGGTVEATIDVRAQQAAYAALQGSGARRGAAVALDARTGAILVMASTPSYDANDVSVLDGKQAGRVFERLNRERLKPLLNKATSELFPPGSTFKTVVAASALANGVDAGTGVRAGRSYRPPGAGQAINNDAGDIGGQCDLPEIPLIDAYAQSCNTTFAYMGAQEPGNGAVHERAAAFGFGRGVEIEPGMRSAASSFPETDQPSLSALGSIGQGSTVATPLQMAMVAAGVANGGKVMRPYLIAKEKAADGQEIGRGAPKRLATALTSEQADQAQEMMRAVVQKGTGKSLRGSSVLGGKTGTADVEGAPYNDRWFIGFGPRPDARYAVAVMTEADGYGIESGPIAARIIDALGD</sequence>
<protein>
    <recommendedName>
        <fullName evidence="6">Penicillin-binding protein A</fullName>
    </recommendedName>
</protein>
<feature type="transmembrane region" description="Helical" evidence="1">
    <location>
        <begin position="12"/>
        <end position="30"/>
    </location>
</feature>
<evidence type="ECO:0008006" key="6">
    <source>
        <dbReference type="Google" id="ProtNLM"/>
    </source>
</evidence>
<dbReference type="GO" id="GO:0071972">
    <property type="term" value="F:peptidoglycan L,D-transpeptidase activity"/>
    <property type="evidence" value="ECO:0007669"/>
    <property type="project" value="TreeGrafter"/>
</dbReference>
<evidence type="ECO:0000313" key="5">
    <source>
        <dbReference type="Proteomes" id="UP000432015"/>
    </source>
</evidence>
<keyword evidence="1" id="KW-0472">Membrane</keyword>
<dbReference type="Proteomes" id="UP000432015">
    <property type="component" value="Unassembled WGS sequence"/>
</dbReference>
<name>A0A7K1LC36_9ACTN</name>
<reference evidence="4 5" key="1">
    <citation type="submission" date="2019-11" db="EMBL/GenBank/DDBJ databases">
        <authorList>
            <person name="Cao P."/>
        </authorList>
    </citation>
    <scope>NUCLEOTIDE SEQUENCE [LARGE SCALE GENOMIC DNA]</scope>
    <source>
        <strain evidence="4 5">NEAU-AAG5</strain>
    </source>
</reference>
<gene>
    <name evidence="4" type="ORF">GNZ18_36185</name>
</gene>
<keyword evidence="5" id="KW-1185">Reference proteome</keyword>
<dbReference type="GO" id="GO:0008658">
    <property type="term" value="F:penicillin binding"/>
    <property type="evidence" value="ECO:0007669"/>
    <property type="project" value="InterPro"/>
</dbReference>
<dbReference type="Pfam" id="PF00905">
    <property type="entry name" value="Transpeptidase"/>
    <property type="match status" value="1"/>
</dbReference>
<accession>A0A7K1LC36</accession>
<dbReference type="RefSeq" id="WP_156221261.1">
    <property type="nucleotide sequence ID" value="NZ_WOFH01000017.1"/>
</dbReference>
<dbReference type="GO" id="GO:0071555">
    <property type="term" value="P:cell wall organization"/>
    <property type="evidence" value="ECO:0007669"/>
    <property type="project" value="TreeGrafter"/>
</dbReference>